<gene>
    <name evidence="2" type="ORF">Taro_012792</name>
</gene>
<accession>A0A843UEJ1</accession>
<sequence length="188" mass="20594">MGRREMATNLHNNESESGGQSRGKHAYKWVCLLCDQSRMEKELKRPPTFQEVFDKTHKKKELYSHQMTEKYTEEEEQPQLDLEVWVAASGAPKKGHAYGFGHNMDTSRVLSSASSSASLTSAFTTPAAPGTPSEMMGFILDMISGLKSHLAQTMESRAGVDAIQAQLSQALSQAISQALSQAISQALS</sequence>
<feature type="region of interest" description="Disordered" evidence="1">
    <location>
        <begin position="1"/>
        <end position="21"/>
    </location>
</feature>
<evidence type="ECO:0000256" key="1">
    <source>
        <dbReference type="SAM" id="MobiDB-lite"/>
    </source>
</evidence>
<keyword evidence="3" id="KW-1185">Reference proteome</keyword>
<evidence type="ECO:0000313" key="3">
    <source>
        <dbReference type="Proteomes" id="UP000652761"/>
    </source>
</evidence>
<protein>
    <submittedName>
        <fullName evidence="2">Uncharacterized protein</fullName>
    </submittedName>
</protein>
<comment type="caution">
    <text evidence="2">The sequence shown here is derived from an EMBL/GenBank/DDBJ whole genome shotgun (WGS) entry which is preliminary data.</text>
</comment>
<dbReference type="AlphaFoldDB" id="A0A843UEJ1"/>
<name>A0A843UEJ1_COLES</name>
<proteinExistence type="predicted"/>
<evidence type="ECO:0000313" key="2">
    <source>
        <dbReference type="EMBL" id="MQL80340.1"/>
    </source>
</evidence>
<dbReference type="EMBL" id="NMUH01000502">
    <property type="protein sequence ID" value="MQL80340.1"/>
    <property type="molecule type" value="Genomic_DNA"/>
</dbReference>
<feature type="compositionally biased region" description="Polar residues" evidence="1">
    <location>
        <begin position="9"/>
        <end position="19"/>
    </location>
</feature>
<dbReference type="Proteomes" id="UP000652761">
    <property type="component" value="Unassembled WGS sequence"/>
</dbReference>
<organism evidence="2 3">
    <name type="scientific">Colocasia esculenta</name>
    <name type="common">Wild taro</name>
    <name type="synonym">Arum esculentum</name>
    <dbReference type="NCBI Taxonomy" id="4460"/>
    <lineage>
        <taxon>Eukaryota</taxon>
        <taxon>Viridiplantae</taxon>
        <taxon>Streptophyta</taxon>
        <taxon>Embryophyta</taxon>
        <taxon>Tracheophyta</taxon>
        <taxon>Spermatophyta</taxon>
        <taxon>Magnoliopsida</taxon>
        <taxon>Liliopsida</taxon>
        <taxon>Araceae</taxon>
        <taxon>Aroideae</taxon>
        <taxon>Colocasieae</taxon>
        <taxon>Colocasia</taxon>
    </lineage>
</organism>
<reference evidence="2" key="1">
    <citation type="submission" date="2017-07" db="EMBL/GenBank/DDBJ databases">
        <title>Taro Niue Genome Assembly and Annotation.</title>
        <authorList>
            <person name="Atibalentja N."/>
            <person name="Keating K."/>
            <person name="Fields C.J."/>
        </authorList>
    </citation>
    <scope>NUCLEOTIDE SEQUENCE</scope>
    <source>
        <strain evidence="2">Niue_2</strain>
        <tissue evidence="2">Leaf</tissue>
    </source>
</reference>